<dbReference type="InterPro" id="IPR013783">
    <property type="entry name" value="Ig-like_fold"/>
</dbReference>
<dbReference type="InterPro" id="IPR048527">
    <property type="entry name" value="Sde182_C"/>
</dbReference>
<evidence type="ECO:0000313" key="5">
    <source>
        <dbReference type="Proteomes" id="UP001589654"/>
    </source>
</evidence>
<keyword evidence="1" id="KW-0732">Signal</keyword>
<dbReference type="RefSeq" id="WP_290249040.1">
    <property type="nucleotide sequence ID" value="NZ_JAUFQT010000002.1"/>
</dbReference>
<feature type="chain" id="PRO_5046790478" evidence="1">
    <location>
        <begin position="22"/>
        <end position="485"/>
    </location>
</feature>
<gene>
    <name evidence="4" type="ORF">ACFFUR_16550</name>
</gene>
<name>A0ABV5J9A8_9BACT</name>
<dbReference type="InterPro" id="IPR011483">
    <property type="entry name" value="Sde182_NH-like"/>
</dbReference>
<feature type="domain" description="Cellulose-binding Sde182 nucleoside hydrolase-like" evidence="2">
    <location>
        <begin position="29"/>
        <end position="304"/>
    </location>
</feature>
<keyword evidence="5" id="KW-1185">Reference proteome</keyword>
<evidence type="ECO:0000256" key="1">
    <source>
        <dbReference type="SAM" id="SignalP"/>
    </source>
</evidence>
<dbReference type="Pfam" id="PF07632">
    <property type="entry name" value="Sde182_NH-like"/>
    <property type="match status" value="1"/>
</dbReference>
<evidence type="ECO:0000313" key="4">
    <source>
        <dbReference type="EMBL" id="MFB9213428.1"/>
    </source>
</evidence>
<sequence>MNKQFVIIGLLFLVFTGGALAQDNNAKTRVIVTSDAEIDDQCSLVRFLLYANEWDVEGIISSSSQYHSHGHRWAGDDWADPYLEAYGQVYPNLIKHDPDYPTPEYLRKRTVLGNVKVEGEMEEKTAGSELIVKALLDETDDRPIWLQAWGGTNTIARALKTIEEEYPDKMEYIANKLRFFFIWEQDSTYQSYIRPHWGKYNILTIISDQFWAIAYQWDKIIPDKKIDYFKVDWMKSNILENHGPLCSLYMAYQGGDDNEGWGAGNPKQKGSFRSEGDSPAFIHTIPTGLRNMESPDYGGWGGRYVNVRDNTYLDSVPVSGYEYPEGRWYTGSAWGRMYMREQYPENQDLMREYFKPMTRWMDALQNDFAARADWCVKSFEEANHPPVVRLNHAENLVSKPGKELQLSAEGTFDPDDDQLFYQWWYYKEASSFNREINIENADQQKAFFKVPGNAETGAKIHVICEVKDNGTPQLTRYRRVIITVD</sequence>
<dbReference type="Gene3D" id="3.90.245.10">
    <property type="entry name" value="Ribonucleoside hydrolase-like"/>
    <property type="match status" value="1"/>
</dbReference>
<feature type="domain" description="Cellulose-binding Sde182 C-terminal" evidence="3">
    <location>
        <begin position="404"/>
        <end position="484"/>
    </location>
</feature>
<dbReference type="Pfam" id="PF21027">
    <property type="entry name" value="Sde0182_C"/>
    <property type="match status" value="1"/>
</dbReference>
<protein>
    <submittedName>
        <fullName evidence="4">DUF1593 domain-containing protein</fullName>
    </submittedName>
</protein>
<dbReference type="Proteomes" id="UP001589654">
    <property type="component" value="Unassembled WGS sequence"/>
</dbReference>
<dbReference type="Gene3D" id="2.60.40.10">
    <property type="entry name" value="Immunoglobulins"/>
    <property type="match status" value="1"/>
</dbReference>
<evidence type="ECO:0000259" key="2">
    <source>
        <dbReference type="Pfam" id="PF07632"/>
    </source>
</evidence>
<dbReference type="InterPro" id="IPR036452">
    <property type="entry name" value="Ribo_hydro-like"/>
</dbReference>
<dbReference type="SUPFAM" id="SSF53590">
    <property type="entry name" value="Nucleoside hydrolase"/>
    <property type="match status" value="1"/>
</dbReference>
<reference evidence="4 5" key="1">
    <citation type="submission" date="2024-09" db="EMBL/GenBank/DDBJ databases">
        <authorList>
            <person name="Sun Q."/>
            <person name="Mori K."/>
        </authorList>
    </citation>
    <scope>NUCLEOTIDE SEQUENCE [LARGE SCALE GENOMIC DNA]</scope>
    <source>
        <strain evidence="4 5">CECT 7682</strain>
    </source>
</reference>
<comment type="caution">
    <text evidence="4">The sequence shown here is derived from an EMBL/GenBank/DDBJ whole genome shotgun (WGS) entry which is preliminary data.</text>
</comment>
<feature type="signal peptide" evidence="1">
    <location>
        <begin position="1"/>
        <end position="21"/>
    </location>
</feature>
<accession>A0ABV5J9A8</accession>
<dbReference type="EMBL" id="JBHMEW010000068">
    <property type="protein sequence ID" value="MFB9213428.1"/>
    <property type="molecule type" value="Genomic_DNA"/>
</dbReference>
<organism evidence="4 5">
    <name type="scientific">Echinicola jeungdonensis</name>
    <dbReference type="NCBI Taxonomy" id="709343"/>
    <lineage>
        <taxon>Bacteria</taxon>
        <taxon>Pseudomonadati</taxon>
        <taxon>Bacteroidota</taxon>
        <taxon>Cytophagia</taxon>
        <taxon>Cytophagales</taxon>
        <taxon>Cyclobacteriaceae</taxon>
        <taxon>Echinicola</taxon>
    </lineage>
</organism>
<proteinExistence type="predicted"/>
<evidence type="ECO:0000259" key="3">
    <source>
        <dbReference type="Pfam" id="PF21027"/>
    </source>
</evidence>